<evidence type="ECO:0000256" key="1">
    <source>
        <dbReference type="SAM" id="SignalP"/>
    </source>
</evidence>
<dbReference type="AlphaFoldDB" id="A0A3D9AHY4"/>
<accession>A0A3D9AHY4</accession>
<dbReference type="InterPro" id="IPR019619">
    <property type="entry name" value="DUF2490"/>
</dbReference>
<reference evidence="2 3" key="1">
    <citation type="journal article" date="2004" name="Emerg. Infect. Dis.">
        <title>Amoebae-resisting bacteria isolated from human nasal swabs by amoebal coculture.</title>
        <authorList>
            <person name="Greub G."/>
            <person name="La Scola B."/>
            <person name="Raoult D."/>
        </authorList>
    </citation>
    <scope>NUCLEOTIDE SEQUENCE [LARGE SCALE GENOMIC DNA]</scope>
    <source>
        <strain evidence="2 3">CCUG 51329</strain>
    </source>
</reference>
<keyword evidence="1" id="KW-0732">Signal</keyword>
<feature type="signal peptide" evidence="1">
    <location>
        <begin position="1"/>
        <end position="18"/>
    </location>
</feature>
<dbReference type="EMBL" id="QNVU01000073">
    <property type="protein sequence ID" value="REC40586.1"/>
    <property type="molecule type" value="Genomic_DNA"/>
</dbReference>
<feature type="chain" id="PRO_5017700808" evidence="1">
    <location>
        <begin position="19"/>
        <end position="238"/>
    </location>
</feature>
<evidence type="ECO:0000313" key="3">
    <source>
        <dbReference type="Proteomes" id="UP000256924"/>
    </source>
</evidence>
<dbReference type="Pfam" id="PF10677">
    <property type="entry name" value="DUF2490"/>
    <property type="match status" value="1"/>
</dbReference>
<gene>
    <name evidence="2" type="ORF">DRF68_19950</name>
</gene>
<proteinExistence type="predicted"/>
<evidence type="ECO:0000313" key="2">
    <source>
        <dbReference type="EMBL" id="REC40586.1"/>
    </source>
</evidence>
<comment type="caution">
    <text evidence="2">The sequence shown here is derived from an EMBL/GenBank/DDBJ whole genome shotgun (WGS) entry which is preliminary data.</text>
</comment>
<organism evidence="2 3">
    <name type="scientific">Candidatus Chryseobacterium massiliense</name>
    <dbReference type="NCBI Taxonomy" id="204089"/>
    <lineage>
        <taxon>Bacteria</taxon>
        <taxon>Pseudomonadati</taxon>
        <taxon>Bacteroidota</taxon>
        <taxon>Flavobacteriia</taxon>
        <taxon>Flavobacteriales</taxon>
        <taxon>Weeksellaceae</taxon>
        <taxon>Chryseobacterium group</taxon>
        <taxon>Chryseobacterium</taxon>
    </lineage>
</organism>
<dbReference type="RefSeq" id="WP_116100077.1">
    <property type="nucleotide sequence ID" value="NZ_QNVU01000073.1"/>
</dbReference>
<keyword evidence="3" id="KW-1185">Reference proteome</keyword>
<protein>
    <submittedName>
        <fullName evidence="2">DUF2490 domain-containing protein</fullName>
    </submittedName>
</protein>
<dbReference type="Proteomes" id="UP000256924">
    <property type="component" value="Unassembled WGS sequence"/>
</dbReference>
<sequence>MKLFVSLSLLLGVTFFKAQEHISSFNALTITYKFHPKFFLYLEGQSRGIEEYTYPDYYEIKGGLGYNLTKNHKPFIGLGRYATYKDRSINKEEFRVWLQDVIDFKKGIVKFENRIRAEKSWFYEPQSDKNSERMRYRYRLNVSVPLNAKEVKKGTVFANAYDEVFFVSPMKPTFARNRVYVGGGYQIDNSVGVVAGYLWQREFNASSNQNFHFLYVALNINIDGTKHPVKTFEYPGAD</sequence>
<name>A0A3D9AHY4_9FLAO</name>